<dbReference type="AlphaFoldDB" id="A0A4Z2GSV6"/>
<dbReference type="EMBL" id="SRLO01000448">
    <property type="protein sequence ID" value="TNN55694.1"/>
    <property type="molecule type" value="Genomic_DNA"/>
</dbReference>
<sequence>MTLLLYLCSRGGGDQSSVEIQRKWIPLVALDSGGPGQELSLSAALSLPVVAGPGGRPSHSLSIPPPRSSLHLSGGRLTGWSRATARTNWGC</sequence>
<comment type="caution">
    <text evidence="1">The sequence shown here is derived from an EMBL/GenBank/DDBJ whole genome shotgun (WGS) entry which is preliminary data.</text>
</comment>
<accession>A0A4Z2GSV6</accession>
<evidence type="ECO:0000313" key="2">
    <source>
        <dbReference type="Proteomes" id="UP000314294"/>
    </source>
</evidence>
<protein>
    <submittedName>
        <fullName evidence="1">Uncharacterized protein</fullName>
    </submittedName>
</protein>
<gene>
    <name evidence="1" type="ORF">EYF80_034059</name>
</gene>
<proteinExistence type="predicted"/>
<reference evidence="1 2" key="1">
    <citation type="submission" date="2019-03" db="EMBL/GenBank/DDBJ databases">
        <title>First draft genome of Liparis tanakae, snailfish: a comprehensive survey of snailfish specific genes.</title>
        <authorList>
            <person name="Kim W."/>
            <person name="Song I."/>
            <person name="Jeong J.-H."/>
            <person name="Kim D."/>
            <person name="Kim S."/>
            <person name="Ryu S."/>
            <person name="Song J.Y."/>
            <person name="Lee S.K."/>
        </authorList>
    </citation>
    <scope>NUCLEOTIDE SEQUENCE [LARGE SCALE GENOMIC DNA]</scope>
    <source>
        <tissue evidence="1">Muscle</tissue>
    </source>
</reference>
<keyword evidence="2" id="KW-1185">Reference proteome</keyword>
<name>A0A4Z2GSV6_9TELE</name>
<organism evidence="1 2">
    <name type="scientific">Liparis tanakae</name>
    <name type="common">Tanaka's snailfish</name>
    <dbReference type="NCBI Taxonomy" id="230148"/>
    <lineage>
        <taxon>Eukaryota</taxon>
        <taxon>Metazoa</taxon>
        <taxon>Chordata</taxon>
        <taxon>Craniata</taxon>
        <taxon>Vertebrata</taxon>
        <taxon>Euteleostomi</taxon>
        <taxon>Actinopterygii</taxon>
        <taxon>Neopterygii</taxon>
        <taxon>Teleostei</taxon>
        <taxon>Neoteleostei</taxon>
        <taxon>Acanthomorphata</taxon>
        <taxon>Eupercaria</taxon>
        <taxon>Perciformes</taxon>
        <taxon>Cottioidei</taxon>
        <taxon>Cottales</taxon>
        <taxon>Liparidae</taxon>
        <taxon>Liparis</taxon>
    </lineage>
</organism>
<dbReference type="Proteomes" id="UP000314294">
    <property type="component" value="Unassembled WGS sequence"/>
</dbReference>
<evidence type="ECO:0000313" key="1">
    <source>
        <dbReference type="EMBL" id="TNN55694.1"/>
    </source>
</evidence>